<protein>
    <submittedName>
        <fullName evidence="2">STAS domain-containing protein</fullName>
    </submittedName>
</protein>
<dbReference type="Pfam" id="PF13466">
    <property type="entry name" value="STAS_2"/>
    <property type="match status" value="1"/>
</dbReference>
<dbReference type="CDD" id="cd07043">
    <property type="entry name" value="STAS_anti-anti-sigma_factors"/>
    <property type="match status" value="1"/>
</dbReference>
<feature type="domain" description="STAS" evidence="1">
    <location>
        <begin position="43"/>
        <end position="102"/>
    </location>
</feature>
<comment type="caution">
    <text evidence="2">The sequence shown here is derived from an EMBL/GenBank/DDBJ whole genome shotgun (WGS) entry which is preliminary data.</text>
</comment>
<accession>A0A9X3EF32</accession>
<dbReference type="InterPro" id="IPR058548">
    <property type="entry name" value="MlaB-like_STAS"/>
</dbReference>
<proteinExistence type="predicted"/>
<dbReference type="PROSITE" id="PS50801">
    <property type="entry name" value="STAS"/>
    <property type="match status" value="1"/>
</dbReference>
<dbReference type="InterPro" id="IPR002645">
    <property type="entry name" value="STAS_dom"/>
</dbReference>
<dbReference type="AlphaFoldDB" id="A0A9X3EF32"/>
<organism evidence="2 3">
    <name type="scientific">Parathalassolituus penaei</name>
    <dbReference type="NCBI Taxonomy" id="2997323"/>
    <lineage>
        <taxon>Bacteria</taxon>
        <taxon>Pseudomonadati</taxon>
        <taxon>Pseudomonadota</taxon>
        <taxon>Gammaproteobacteria</taxon>
        <taxon>Oceanospirillales</taxon>
        <taxon>Oceanospirillaceae</taxon>
        <taxon>Parathalassolituus</taxon>
    </lineage>
</organism>
<dbReference type="InterPro" id="IPR036513">
    <property type="entry name" value="STAS_dom_sf"/>
</dbReference>
<evidence type="ECO:0000313" key="3">
    <source>
        <dbReference type="Proteomes" id="UP001150830"/>
    </source>
</evidence>
<dbReference type="EMBL" id="JAPNOA010000027">
    <property type="protein sequence ID" value="MCY0965560.1"/>
    <property type="molecule type" value="Genomic_DNA"/>
</dbReference>
<evidence type="ECO:0000313" key="2">
    <source>
        <dbReference type="EMBL" id="MCY0965560.1"/>
    </source>
</evidence>
<name>A0A9X3EF32_9GAMM</name>
<reference evidence="2" key="1">
    <citation type="submission" date="2022-11" db="EMBL/GenBank/DDBJ databases">
        <title>Parathalassolutuus dongxingensis gen. nov., sp. nov., a novel member of family Oceanospirillaceae isolated from a coastal shrimp pond in Guangxi, China.</title>
        <authorList>
            <person name="Chen H."/>
        </authorList>
    </citation>
    <scope>NUCLEOTIDE SEQUENCE</scope>
    <source>
        <strain evidence="2">G-43</strain>
    </source>
</reference>
<dbReference type="RefSeq" id="WP_283173774.1">
    <property type="nucleotide sequence ID" value="NZ_JAPNOA010000027.1"/>
</dbReference>
<evidence type="ECO:0000259" key="1">
    <source>
        <dbReference type="PROSITE" id="PS50801"/>
    </source>
</evidence>
<gene>
    <name evidence="2" type="ORF">OUO13_10200</name>
</gene>
<dbReference type="Gene3D" id="3.30.750.24">
    <property type="entry name" value="STAS domain"/>
    <property type="match status" value="1"/>
</dbReference>
<keyword evidence="3" id="KW-1185">Reference proteome</keyword>
<dbReference type="Proteomes" id="UP001150830">
    <property type="component" value="Unassembled WGS sequence"/>
</dbReference>
<dbReference type="SUPFAM" id="SSF52091">
    <property type="entry name" value="SpoIIaa-like"/>
    <property type="match status" value="1"/>
</dbReference>
<sequence length="102" mass="10782">MAALQSLNAGQANLSGDLLADTVVPVLEAGRDLIARSGGQWTVNMSAVERVSSVGVALLLDWIRTAEKAGVTLRIEALPDHLRPIIQVSDLDELFAAFCTPA</sequence>